<feature type="region of interest" description="Disordered" evidence="1">
    <location>
        <begin position="64"/>
        <end position="87"/>
    </location>
</feature>
<feature type="compositionally biased region" description="Basic and acidic residues" evidence="1">
    <location>
        <begin position="66"/>
        <end position="86"/>
    </location>
</feature>
<accession>A0A839F0R8</accession>
<protein>
    <submittedName>
        <fullName evidence="2">Uncharacterized protein</fullName>
    </submittedName>
</protein>
<keyword evidence="3" id="KW-1185">Reference proteome</keyword>
<proteinExistence type="predicted"/>
<evidence type="ECO:0000313" key="2">
    <source>
        <dbReference type="EMBL" id="MBA8885914.1"/>
    </source>
</evidence>
<reference evidence="2 3" key="1">
    <citation type="submission" date="2020-07" db="EMBL/GenBank/DDBJ databases">
        <title>Genomic Encyclopedia of Type Strains, Phase IV (KMG-V): Genome sequencing to study the core and pangenomes of soil and plant-associated prokaryotes.</title>
        <authorList>
            <person name="Whitman W."/>
        </authorList>
    </citation>
    <scope>NUCLEOTIDE SEQUENCE [LARGE SCALE GENOMIC DNA]</scope>
    <source>
        <strain evidence="2 3">RH2WT43</strain>
    </source>
</reference>
<feature type="region of interest" description="Disordered" evidence="1">
    <location>
        <begin position="1"/>
        <end position="27"/>
    </location>
</feature>
<sequence length="118" mass="13326">MTWHSWPDDLPGEQDASRNLPMRSSAAATRNTADLLDELVEPGQSTFPPTRNARDLIAVRNFLTRSRSDRHPEFPRPARESRRADPKQVFADAKHPIPIRSQEKPARGQVSGIALMLF</sequence>
<dbReference type="RefSeq" id="WP_182529037.1">
    <property type="nucleotide sequence ID" value="NZ_JACGXL010000001.1"/>
</dbReference>
<evidence type="ECO:0000256" key="1">
    <source>
        <dbReference type="SAM" id="MobiDB-lite"/>
    </source>
</evidence>
<gene>
    <name evidence="2" type="ORF">FHW12_000105</name>
</gene>
<evidence type="ECO:0000313" key="3">
    <source>
        <dbReference type="Proteomes" id="UP000550401"/>
    </source>
</evidence>
<dbReference type="AlphaFoldDB" id="A0A839F0R8"/>
<name>A0A839F0R8_9GAMM</name>
<dbReference type="EMBL" id="JACGXL010000001">
    <property type="protein sequence ID" value="MBA8885914.1"/>
    <property type="molecule type" value="Genomic_DNA"/>
</dbReference>
<organism evidence="2 3">
    <name type="scientific">Dokdonella fugitiva</name>
    <dbReference type="NCBI Taxonomy" id="328517"/>
    <lineage>
        <taxon>Bacteria</taxon>
        <taxon>Pseudomonadati</taxon>
        <taxon>Pseudomonadota</taxon>
        <taxon>Gammaproteobacteria</taxon>
        <taxon>Lysobacterales</taxon>
        <taxon>Rhodanobacteraceae</taxon>
        <taxon>Dokdonella</taxon>
    </lineage>
</organism>
<dbReference type="Proteomes" id="UP000550401">
    <property type="component" value="Unassembled WGS sequence"/>
</dbReference>
<comment type="caution">
    <text evidence="2">The sequence shown here is derived from an EMBL/GenBank/DDBJ whole genome shotgun (WGS) entry which is preliminary data.</text>
</comment>